<dbReference type="AlphaFoldDB" id="A0A3D8RGA1"/>
<protein>
    <recommendedName>
        <fullName evidence="3">F-box domain-containing protein</fullName>
    </recommendedName>
</protein>
<evidence type="ECO:0008006" key="3">
    <source>
        <dbReference type="Google" id="ProtNLM"/>
    </source>
</evidence>
<dbReference type="Proteomes" id="UP000256645">
    <property type="component" value="Unassembled WGS sequence"/>
</dbReference>
<dbReference type="STRING" id="1849047.A0A3D8RGA1"/>
<sequence>MSLSDIPIEIRLRIFSELLVLSEPIEFVAKYGPLSPPLFRRRRDGLYPAILRVSRMMHLEASPLLYSMNRFHFPAVCTSTPFGPTSAHISPFLHQIGSRASLIHYICIPFFTFHYPRPAKAMLPEAHARNLQLIQDTCIHIQTLEMLSPPEPYNYNYALGPFPIATEALDLLNTRLKSILSLKDIIAHFQVYPEGDERDHMMRKMEDAMYDLMKKMSNYGWAVKVTKLPEKPFIPCDDIGPFADEEDSNAYDEIQF</sequence>
<evidence type="ECO:0000313" key="2">
    <source>
        <dbReference type="Proteomes" id="UP000256645"/>
    </source>
</evidence>
<accession>A0A3D8RGA1</accession>
<organism evidence="1 2">
    <name type="scientific">Coleophoma cylindrospora</name>
    <dbReference type="NCBI Taxonomy" id="1849047"/>
    <lineage>
        <taxon>Eukaryota</taxon>
        <taxon>Fungi</taxon>
        <taxon>Dikarya</taxon>
        <taxon>Ascomycota</taxon>
        <taxon>Pezizomycotina</taxon>
        <taxon>Leotiomycetes</taxon>
        <taxon>Helotiales</taxon>
        <taxon>Dermateaceae</taxon>
        <taxon>Coleophoma</taxon>
    </lineage>
</organism>
<dbReference type="EMBL" id="PDLM01000007">
    <property type="protein sequence ID" value="RDW72894.1"/>
    <property type="molecule type" value="Genomic_DNA"/>
</dbReference>
<keyword evidence="2" id="KW-1185">Reference proteome</keyword>
<dbReference type="OrthoDB" id="62952at2759"/>
<reference evidence="1" key="1">
    <citation type="journal article" date="2018" name="IMA Fungus">
        <title>IMA Genome-F 9: Draft genome sequence of Annulohypoxylon stygium, Aspergillus mulundensis, Berkeleyomyces basicola (syn. Thielaviopsis basicola), Ceratocystis smalleyi, two Cercospora beticola strains, Coleophoma cylindrospora, Fusarium fracticaudum, Phialophora cf. hyalina, and Morchella septimelata.</title>
        <authorList>
            <person name="Wingfield B.D."/>
            <person name="Bills G.F."/>
            <person name="Dong Y."/>
            <person name="Huang W."/>
            <person name="Nel W.J."/>
            <person name="Swalarsk-Parry B.S."/>
            <person name="Vaghefi N."/>
            <person name="Wilken P.M."/>
            <person name="An Z."/>
            <person name="de Beer Z.W."/>
            <person name="De Vos L."/>
            <person name="Chen L."/>
            <person name="Duong T.A."/>
            <person name="Gao Y."/>
            <person name="Hammerbacher A."/>
            <person name="Kikkert J.R."/>
            <person name="Li Y."/>
            <person name="Li H."/>
            <person name="Li K."/>
            <person name="Li Q."/>
            <person name="Liu X."/>
            <person name="Ma X."/>
            <person name="Naidoo K."/>
            <person name="Pethybridge S.J."/>
            <person name="Sun J."/>
            <person name="Steenkamp E.T."/>
            <person name="van der Nest M.A."/>
            <person name="van Wyk S."/>
            <person name="Wingfield M.J."/>
            <person name="Xiong C."/>
            <person name="Yue Q."/>
            <person name="Zhang X."/>
        </authorList>
    </citation>
    <scope>NUCLEOTIDE SEQUENCE [LARGE SCALE GENOMIC DNA]</scope>
    <source>
        <strain evidence="1">BP6252</strain>
    </source>
</reference>
<comment type="caution">
    <text evidence="1">The sequence shown here is derived from an EMBL/GenBank/DDBJ whole genome shotgun (WGS) entry which is preliminary data.</text>
</comment>
<evidence type="ECO:0000313" key="1">
    <source>
        <dbReference type="EMBL" id="RDW72894.1"/>
    </source>
</evidence>
<name>A0A3D8RGA1_9HELO</name>
<gene>
    <name evidence="1" type="ORF">BP6252_06801</name>
</gene>
<proteinExistence type="predicted"/>